<protein>
    <submittedName>
        <fullName evidence="4">Unannotated protein</fullName>
    </submittedName>
</protein>
<organism evidence="4">
    <name type="scientific">freshwater metagenome</name>
    <dbReference type="NCBI Taxonomy" id="449393"/>
    <lineage>
        <taxon>unclassified sequences</taxon>
        <taxon>metagenomes</taxon>
        <taxon>ecological metagenomes</taxon>
    </lineage>
</organism>
<dbReference type="GO" id="GO:0009435">
    <property type="term" value="P:NAD+ biosynthetic process"/>
    <property type="evidence" value="ECO:0007669"/>
    <property type="project" value="InterPro"/>
</dbReference>
<dbReference type="InterPro" id="IPR010111">
    <property type="entry name" value="Kynureninase"/>
</dbReference>
<dbReference type="SUPFAM" id="SSF53383">
    <property type="entry name" value="PLP-dependent transferases"/>
    <property type="match status" value="1"/>
</dbReference>
<dbReference type="AlphaFoldDB" id="A0A6J6TDG4"/>
<dbReference type="GO" id="GO:0005737">
    <property type="term" value="C:cytoplasm"/>
    <property type="evidence" value="ECO:0007669"/>
    <property type="project" value="InterPro"/>
</dbReference>
<gene>
    <name evidence="4" type="ORF">UFOPK2802_00752</name>
</gene>
<dbReference type="PIRSF" id="PIRSF038800">
    <property type="entry name" value="KYNU"/>
    <property type="match status" value="1"/>
</dbReference>
<dbReference type="GO" id="GO:0030429">
    <property type="term" value="F:kynureninase activity"/>
    <property type="evidence" value="ECO:0007669"/>
    <property type="project" value="InterPro"/>
</dbReference>
<keyword evidence="2" id="KW-0378">Hydrolase</keyword>
<evidence type="ECO:0000256" key="3">
    <source>
        <dbReference type="ARBA" id="ARBA00022898"/>
    </source>
</evidence>
<dbReference type="Pfam" id="PF22580">
    <property type="entry name" value="KYNU_C"/>
    <property type="match status" value="1"/>
</dbReference>
<keyword evidence="1" id="KW-0662">Pyridine nucleotide biosynthesis</keyword>
<sequence length="432" mass="47762">MVLKYSSEMRKTDRAHAELLDLQDPLAEYRGKFLIADPEVSYLDGNSLGRLPIATIDALNTLLRDEWGSEVVDGWSHWVDESEKTGDLIGRATLGAAAGQVLACDTTSVNFYQLARSAIKARPGRKTIVTDTSNFPTDRYILQGLAKEFGLNLVMIENSSQSVEEPERITPEILTPYLNDDVALVTFQVIQYRSGARNDVKELTELIHKCGALTLWDASHAVGSIALNYDSDNVDLAVGCTYKYGNGGPGAPGWLYVNKKIQNEVRVPIQGWFAQGDQFGMGPLFERAEGIRGFQIATPPVIGLRAVQTSFGMIEKATIQAIEAKAALGTELMIDLFEEWLKDLGFALGTPRISSHRGGHISLLHEDAFQISVAMRKISKVFPDFRNPNVIRVAISPLTTSFVEIWDGFDRIRNLVKSGDYKKIVINNARVL</sequence>
<keyword evidence="3" id="KW-0663">Pyridoxal phosphate</keyword>
<reference evidence="4" key="1">
    <citation type="submission" date="2020-05" db="EMBL/GenBank/DDBJ databases">
        <authorList>
            <person name="Chiriac C."/>
            <person name="Salcher M."/>
            <person name="Ghai R."/>
            <person name="Kavagutti S V."/>
        </authorList>
    </citation>
    <scope>NUCLEOTIDE SEQUENCE</scope>
</reference>
<dbReference type="GO" id="GO:0030170">
    <property type="term" value="F:pyridoxal phosphate binding"/>
    <property type="evidence" value="ECO:0007669"/>
    <property type="project" value="InterPro"/>
</dbReference>
<dbReference type="EMBL" id="CAEZYX010000076">
    <property type="protein sequence ID" value="CAB4744299.1"/>
    <property type="molecule type" value="Genomic_DNA"/>
</dbReference>
<evidence type="ECO:0000313" key="4">
    <source>
        <dbReference type="EMBL" id="CAB4744299.1"/>
    </source>
</evidence>
<dbReference type="Gene3D" id="3.40.640.10">
    <property type="entry name" value="Type I PLP-dependent aspartate aminotransferase-like (Major domain)"/>
    <property type="match status" value="1"/>
</dbReference>
<dbReference type="InterPro" id="IPR015421">
    <property type="entry name" value="PyrdxlP-dep_Trfase_major"/>
</dbReference>
<accession>A0A6J6TDG4</accession>
<proteinExistence type="predicted"/>
<dbReference type="GO" id="GO:0043420">
    <property type="term" value="P:anthranilate metabolic process"/>
    <property type="evidence" value="ECO:0007669"/>
    <property type="project" value="TreeGrafter"/>
</dbReference>
<dbReference type="GO" id="GO:0019441">
    <property type="term" value="P:L-tryptophan catabolic process to kynurenine"/>
    <property type="evidence" value="ECO:0007669"/>
    <property type="project" value="TreeGrafter"/>
</dbReference>
<dbReference type="Gene3D" id="3.90.1150.10">
    <property type="entry name" value="Aspartate Aminotransferase, domain 1"/>
    <property type="match status" value="1"/>
</dbReference>
<evidence type="ECO:0000256" key="2">
    <source>
        <dbReference type="ARBA" id="ARBA00022801"/>
    </source>
</evidence>
<dbReference type="PANTHER" id="PTHR14084">
    <property type="entry name" value="KYNURENINASE"/>
    <property type="match status" value="1"/>
</dbReference>
<dbReference type="InterPro" id="IPR015424">
    <property type="entry name" value="PyrdxlP-dep_Trfase"/>
</dbReference>
<dbReference type="PANTHER" id="PTHR14084:SF0">
    <property type="entry name" value="KYNURENINASE"/>
    <property type="match status" value="1"/>
</dbReference>
<evidence type="ECO:0000256" key="1">
    <source>
        <dbReference type="ARBA" id="ARBA00022642"/>
    </source>
</evidence>
<dbReference type="InterPro" id="IPR015422">
    <property type="entry name" value="PyrdxlP-dep_Trfase_small"/>
</dbReference>
<name>A0A6J6TDG4_9ZZZZ</name>